<evidence type="ECO:0000313" key="1">
    <source>
        <dbReference type="Proteomes" id="UP000035681"/>
    </source>
</evidence>
<reference evidence="2" key="1">
    <citation type="submission" date="2024-02" db="UniProtKB">
        <authorList>
            <consortium name="WormBaseParasite"/>
        </authorList>
    </citation>
    <scope>IDENTIFICATION</scope>
</reference>
<proteinExistence type="predicted"/>
<keyword evidence="1" id="KW-1185">Reference proteome</keyword>
<name>A0AAF5I1C6_STRER</name>
<dbReference type="AlphaFoldDB" id="A0AAF5I1C6"/>
<organism evidence="1 2">
    <name type="scientific">Strongyloides stercoralis</name>
    <name type="common">Threadworm</name>
    <dbReference type="NCBI Taxonomy" id="6248"/>
    <lineage>
        <taxon>Eukaryota</taxon>
        <taxon>Metazoa</taxon>
        <taxon>Ecdysozoa</taxon>
        <taxon>Nematoda</taxon>
        <taxon>Chromadorea</taxon>
        <taxon>Rhabditida</taxon>
        <taxon>Tylenchina</taxon>
        <taxon>Panagrolaimomorpha</taxon>
        <taxon>Strongyloidoidea</taxon>
        <taxon>Strongyloididae</taxon>
        <taxon>Strongyloides</taxon>
    </lineage>
</organism>
<protein>
    <submittedName>
        <fullName evidence="2">AIP3 domain-containing protein</fullName>
    </submittedName>
</protein>
<dbReference type="Proteomes" id="UP000035681">
    <property type="component" value="Unplaced"/>
</dbReference>
<dbReference type="WBParaSite" id="TCONS_00009352.p1">
    <property type="protein sequence ID" value="TCONS_00009352.p1"/>
    <property type="gene ID" value="XLOC_007174"/>
</dbReference>
<evidence type="ECO:0000313" key="2">
    <source>
        <dbReference type="WBParaSite" id="TCONS_00009352.p1"/>
    </source>
</evidence>
<accession>A0AAF5I1C6</accession>
<sequence>MTKVRNIKYLFTYFKLKKRHHNIKIISLPYDSKCCGKCERINDYIRGWTFIEILPNHDRIISNKYINCNGQNKNIPYAPVPSEYSLKADLPPIASRDISFGYSNQKINHNQPPIILLNGNEVSRTGTLPRKVYKNIEEKTTTFNRNDKKKRASFSLPSSPNVSQNYGMKRLDNWIGNLIKNG</sequence>